<evidence type="ECO:0000313" key="9">
    <source>
        <dbReference type="Proteomes" id="UP000191153"/>
    </source>
</evidence>
<feature type="binding site" evidence="5">
    <location>
        <begin position="274"/>
        <end position="277"/>
    </location>
    <ligand>
        <name>substrate</name>
    </ligand>
</feature>
<feature type="binding site" evidence="5">
    <location>
        <position position="274"/>
    </location>
    <ligand>
        <name>S-adenosyl-L-methionine</name>
        <dbReference type="ChEBI" id="CHEBI:59789"/>
    </ligand>
</feature>
<sequence>MKLLDILKFSEEYLKKYSFSKPRLESEKVIAHVLKLDRIGLYAYFDMELTEEQKNQIRSFLRVMARDRAEFTQVLKSTSETKEVSFQEENRELLRKSIEYLKNNNVIDARLDGEYIFAHVLGVTRATLTLNFHRKITEEEKEKIKKMLISRGKNKRPLQYILGEWEFYGYPFKVDERVLIPRADTEILVEQCKFILNEQENPKVLDIGTGSGAISITLGKEVKKAQILGLDISEDAITVAEENKKLNKVENVRFLKSDIFSNVVDKDYTLIVSNPPYIPMEEYNTLMAEVKNHEPLGALTDKGDGYYFYKTISREGKNYLINGGFLAFEVGYNQAEQVSKFMEEDGYDIVAIVKDYGGIDRVVIGRKNGEK</sequence>
<evidence type="ECO:0000313" key="8">
    <source>
        <dbReference type="EMBL" id="SJZ47535.1"/>
    </source>
</evidence>
<feature type="domain" description="Release factor glutamine methyltransferase N-terminal" evidence="7">
    <location>
        <begin position="6"/>
        <end position="64"/>
    </location>
</feature>
<dbReference type="SUPFAM" id="SSF53335">
    <property type="entry name" value="S-adenosyl-L-methionine-dependent methyltransferases"/>
    <property type="match status" value="1"/>
</dbReference>
<keyword evidence="9" id="KW-1185">Reference proteome</keyword>
<dbReference type="Gene3D" id="3.40.50.150">
    <property type="entry name" value="Vaccinia Virus protein VP39"/>
    <property type="match status" value="1"/>
</dbReference>
<dbReference type="STRING" id="180163.SAMN02745174_00669"/>
<dbReference type="NCBIfam" id="TIGR03534">
    <property type="entry name" value="RF_mod_PrmC"/>
    <property type="match status" value="1"/>
</dbReference>
<organism evidence="8 9">
    <name type="scientific">Cetobacterium ceti</name>
    <dbReference type="NCBI Taxonomy" id="180163"/>
    <lineage>
        <taxon>Bacteria</taxon>
        <taxon>Fusobacteriati</taxon>
        <taxon>Fusobacteriota</taxon>
        <taxon>Fusobacteriia</taxon>
        <taxon>Fusobacteriales</taxon>
        <taxon>Fusobacteriaceae</taxon>
        <taxon>Cetobacterium</taxon>
    </lineage>
</organism>
<dbReference type="Pfam" id="PF05175">
    <property type="entry name" value="MTS"/>
    <property type="match status" value="1"/>
</dbReference>
<dbReference type="GO" id="GO:0032259">
    <property type="term" value="P:methylation"/>
    <property type="evidence" value="ECO:0007669"/>
    <property type="project" value="UniProtKB-KW"/>
</dbReference>
<dbReference type="GO" id="GO:0102559">
    <property type="term" value="F:peptide chain release factor N(5)-glutamine methyltransferase activity"/>
    <property type="evidence" value="ECO:0007669"/>
    <property type="project" value="UniProtKB-EC"/>
</dbReference>
<dbReference type="Pfam" id="PF17827">
    <property type="entry name" value="PrmC_N"/>
    <property type="match status" value="2"/>
</dbReference>
<dbReference type="InterPro" id="IPR002052">
    <property type="entry name" value="DNA_methylase_N6_adenine_CS"/>
</dbReference>
<dbReference type="CDD" id="cd02440">
    <property type="entry name" value="AdoMet_MTases"/>
    <property type="match status" value="1"/>
</dbReference>
<accession>A0A1T4KYK0</accession>
<protein>
    <recommendedName>
        <fullName evidence="5">Release factor glutamine methyltransferase</fullName>
        <shortName evidence="5">RF MTase</shortName>
        <ecNumber evidence="5">2.1.1.297</ecNumber>
    </recommendedName>
    <alternativeName>
        <fullName evidence="5">N5-glutamine methyltransferase PrmC</fullName>
    </alternativeName>
    <alternativeName>
        <fullName evidence="5">Protein-(glutamine-N5) MTase PrmC</fullName>
    </alternativeName>
    <alternativeName>
        <fullName evidence="5">Protein-glutamine N-methyltransferase PrmC</fullName>
    </alternativeName>
</protein>
<dbReference type="PANTHER" id="PTHR18895:SF74">
    <property type="entry name" value="MTRF1L RELEASE FACTOR GLUTAMINE METHYLTRANSFERASE"/>
    <property type="match status" value="1"/>
</dbReference>
<dbReference type="Proteomes" id="UP000191153">
    <property type="component" value="Unassembled WGS sequence"/>
</dbReference>
<evidence type="ECO:0000259" key="6">
    <source>
        <dbReference type="Pfam" id="PF05175"/>
    </source>
</evidence>
<dbReference type="InterPro" id="IPR050320">
    <property type="entry name" value="N5-glutamine_MTase"/>
</dbReference>
<dbReference type="NCBIfam" id="TIGR00536">
    <property type="entry name" value="hemK_fam"/>
    <property type="match status" value="1"/>
</dbReference>
<dbReference type="InterPro" id="IPR004556">
    <property type="entry name" value="HemK-like"/>
</dbReference>
<keyword evidence="1 5" id="KW-0489">Methyltransferase</keyword>
<dbReference type="Gene3D" id="1.10.8.10">
    <property type="entry name" value="DNA helicase RuvA subunit, C-terminal domain"/>
    <property type="match status" value="2"/>
</dbReference>
<dbReference type="InterPro" id="IPR029063">
    <property type="entry name" value="SAM-dependent_MTases_sf"/>
</dbReference>
<dbReference type="InterPro" id="IPR007848">
    <property type="entry name" value="Small_mtfrase_dom"/>
</dbReference>
<evidence type="ECO:0000256" key="5">
    <source>
        <dbReference type="HAMAP-Rule" id="MF_02126"/>
    </source>
</evidence>
<dbReference type="EMBL" id="FUWX01000005">
    <property type="protein sequence ID" value="SJZ47535.1"/>
    <property type="molecule type" value="Genomic_DNA"/>
</dbReference>
<gene>
    <name evidence="5" type="primary">prmC</name>
    <name evidence="8" type="ORF">SAMN02745174_00669</name>
</gene>
<dbReference type="EC" id="2.1.1.297" evidence="5"/>
<dbReference type="PROSITE" id="PS00092">
    <property type="entry name" value="N6_MTASE"/>
    <property type="match status" value="1"/>
</dbReference>
<proteinExistence type="inferred from homology"/>
<dbReference type="AlphaFoldDB" id="A0A1T4KYK0"/>
<comment type="catalytic activity">
    <reaction evidence="4 5">
        <text>L-glutaminyl-[peptide chain release factor] + S-adenosyl-L-methionine = N(5)-methyl-L-glutaminyl-[peptide chain release factor] + S-adenosyl-L-homocysteine + H(+)</text>
        <dbReference type="Rhea" id="RHEA:42896"/>
        <dbReference type="Rhea" id="RHEA-COMP:10271"/>
        <dbReference type="Rhea" id="RHEA-COMP:10272"/>
        <dbReference type="ChEBI" id="CHEBI:15378"/>
        <dbReference type="ChEBI" id="CHEBI:30011"/>
        <dbReference type="ChEBI" id="CHEBI:57856"/>
        <dbReference type="ChEBI" id="CHEBI:59789"/>
        <dbReference type="ChEBI" id="CHEBI:61891"/>
        <dbReference type="EC" id="2.1.1.297"/>
    </reaction>
</comment>
<keyword evidence="2 5" id="KW-0808">Transferase</keyword>
<dbReference type="RefSeq" id="WP_078693201.1">
    <property type="nucleotide sequence ID" value="NZ_FUWX01000005.1"/>
</dbReference>
<evidence type="ECO:0000259" key="7">
    <source>
        <dbReference type="Pfam" id="PF17827"/>
    </source>
</evidence>
<dbReference type="InterPro" id="IPR040758">
    <property type="entry name" value="PrmC_N"/>
</dbReference>
<reference evidence="8 9" key="1">
    <citation type="submission" date="2017-02" db="EMBL/GenBank/DDBJ databases">
        <authorList>
            <person name="Peterson S.W."/>
        </authorList>
    </citation>
    <scope>NUCLEOTIDE SEQUENCE [LARGE SCALE GENOMIC DNA]</scope>
    <source>
        <strain evidence="8 9">ATCC 700028</strain>
    </source>
</reference>
<evidence type="ECO:0000256" key="2">
    <source>
        <dbReference type="ARBA" id="ARBA00022679"/>
    </source>
</evidence>
<keyword evidence="3 5" id="KW-0949">S-adenosyl-L-methionine</keyword>
<dbReference type="GO" id="GO:0003676">
    <property type="term" value="F:nucleic acid binding"/>
    <property type="evidence" value="ECO:0007669"/>
    <property type="project" value="InterPro"/>
</dbReference>
<evidence type="ECO:0000256" key="4">
    <source>
        <dbReference type="ARBA" id="ARBA00048391"/>
    </source>
</evidence>
<comment type="caution">
    <text evidence="5">Lacks conserved residue(s) required for the propagation of feature annotation.</text>
</comment>
<feature type="domain" description="Release factor glutamine methyltransferase N-terminal" evidence="7">
    <location>
        <begin position="92"/>
        <end position="163"/>
    </location>
</feature>
<evidence type="ECO:0000256" key="1">
    <source>
        <dbReference type="ARBA" id="ARBA00022603"/>
    </source>
</evidence>
<name>A0A1T4KYK0_9FUSO</name>
<dbReference type="HAMAP" id="MF_02126">
    <property type="entry name" value="RF_methyltr_PrmC"/>
    <property type="match status" value="1"/>
</dbReference>
<feature type="binding site" evidence="5">
    <location>
        <begin position="208"/>
        <end position="212"/>
    </location>
    <ligand>
        <name>S-adenosyl-L-methionine</name>
        <dbReference type="ChEBI" id="CHEBI:59789"/>
    </ligand>
</feature>
<dbReference type="InterPro" id="IPR019874">
    <property type="entry name" value="RF_methyltr_PrmC"/>
</dbReference>
<feature type="binding site" evidence="5">
    <location>
        <position position="231"/>
    </location>
    <ligand>
        <name>S-adenosyl-L-methionine</name>
        <dbReference type="ChEBI" id="CHEBI:59789"/>
    </ligand>
</feature>
<evidence type="ECO:0000256" key="3">
    <source>
        <dbReference type="ARBA" id="ARBA00022691"/>
    </source>
</evidence>
<feature type="domain" description="Methyltransferase small" evidence="6">
    <location>
        <begin position="196"/>
        <end position="282"/>
    </location>
</feature>
<comment type="similarity">
    <text evidence="5">Belongs to the protein N5-glutamine methyltransferase family. PrmC subfamily.</text>
</comment>
<dbReference type="PANTHER" id="PTHR18895">
    <property type="entry name" value="HEMK METHYLTRANSFERASE"/>
    <property type="match status" value="1"/>
</dbReference>
<dbReference type="OrthoDB" id="9800643at2"/>
<dbReference type="FunFam" id="3.40.50.150:FF:000053">
    <property type="entry name" value="Release factor glutamine methyltransferase"/>
    <property type="match status" value="1"/>
</dbReference>
<comment type="function">
    <text evidence="5">Methylates the class 1 translation termination release factors RF1/PrfA and RF2/PrfB on the glutamine residue of the universally conserved GGQ motif.</text>
</comment>